<keyword evidence="2" id="KW-1185">Reference proteome</keyword>
<dbReference type="RefSeq" id="WP_126247582.1">
    <property type="nucleotide sequence ID" value="NZ_CP149792.1"/>
</dbReference>
<protein>
    <recommendedName>
        <fullName evidence="3">Copper chaperone CopZ</fullName>
    </recommendedName>
</protein>
<evidence type="ECO:0000313" key="1">
    <source>
        <dbReference type="EMBL" id="WZN46590.1"/>
    </source>
</evidence>
<gene>
    <name evidence="1" type="ORF">WJU22_00045</name>
</gene>
<reference evidence="1 2" key="1">
    <citation type="submission" date="2024-03" db="EMBL/GenBank/DDBJ databases">
        <title>Chitinophaga caseinilytica sp. nov., a casein hydrolysing bacterium isolated from forest soil.</title>
        <authorList>
            <person name="Lee D.S."/>
            <person name="Han D.M."/>
            <person name="Baek J.H."/>
            <person name="Choi D.G."/>
            <person name="Jeon J.H."/>
            <person name="Jeon C.O."/>
        </authorList>
    </citation>
    <scope>NUCLEOTIDE SEQUENCE [LARGE SCALE GENOMIC DNA]</scope>
    <source>
        <strain evidence="1 2">KACC 19118</strain>
    </source>
</reference>
<organism evidence="1 2">
    <name type="scientific">Chitinophaga caseinilytica</name>
    <dbReference type="NCBI Taxonomy" id="2267521"/>
    <lineage>
        <taxon>Bacteria</taxon>
        <taxon>Pseudomonadati</taxon>
        <taxon>Bacteroidota</taxon>
        <taxon>Chitinophagia</taxon>
        <taxon>Chitinophagales</taxon>
        <taxon>Chitinophagaceae</taxon>
        <taxon>Chitinophaga</taxon>
    </lineage>
</organism>
<name>A0ABZ2Z2T2_9BACT</name>
<evidence type="ECO:0000313" key="2">
    <source>
        <dbReference type="Proteomes" id="UP001449657"/>
    </source>
</evidence>
<sequence>MQRHLSVSVKANIGIFKTNIGTMKARKTIISAICNTFEVTSCNVDIEDCDKVLRVVDMKVDEGSMIRFVREQGFECDVLE</sequence>
<accession>A0ABZ2Z2T2</accession>
<dbReference type="Proteomes" id="UP001449657">
    <property type="component" value="Chromosome"/>
</dbReference>
<evidence type="ECO:0008006" key="3">
    <source>
        <dbReference type="Google" id="ProtNLM"/>
    </source>
</evidence>
<proteinExistence type="predicted"/>
<dbReference type="EMBL" id="CP150096">
    <property type="protein sequence ID" value="WZN46590.1"/>
    <property type="molecule type" value="Genomic_DNA"/>
</dbReference>